<dbReference type="PANTHER" id="PTHR10130">
    <property type="entry name" value="PEROXISOMAL TARGETING SIGNAL 1 RECEPTOR PEX5"/>
    <property type="match status" value="1"/>
</dbReference>
<evidence type="ECO:0000256" key="7">
    <source>
        <dbReference type="ARBA" id="ARBA00023140"/>
    </source>
</evidence>
<keyword evidence="7" id="KW-0576">Peroxisome</keyword>
<dbReference type="EMBL" id="KV454407">
    <property type="protein sequence ID" value="ODQ67597.1"/>
    <property type="molecule type" value="Genomic_DNA"/>
</dbReference>
<keyword evidence="10" id="KW-1185">Reference proteome</keyword>
<evidence type="ECO:0000256" key="1">
    <source>
        <dbReference type="ARBA" id="ARBA00004275"/>
    </source>
</evidence>
<dbReference type="PANTHER" id="PTHR10130:SF0">
    <property type="entry name" value="GH08708P"/>
    <property type="match status" value="1"/>
</dbReference>
<dbReference type="Proteomes" id="UP000095009">
    <property type="component" value="Unassembled WGS sequence"/>
</dbReference>
<feature type="repeat" description="TPR" evidence="8">
    <location>
        <begin position="493"/>
        <end position="526"/>
    </location>
</feature>
<dbReference type="AlphaFoldDB" id="A0A1E3PRZ1"/>
<keyword evidence="5" id="KW-0677">Repeat</keyword>
<evidence type="ECO:0000313" key="9">
    <source>
        <dbReference type="EMBL" id="ODQ67597.1"/>
    </source>
</evidence>
<name>A0A1E3PRZ1_9ASCO</name>
<dbReference type="InterPro" id="IPR024111">
    <property type="entry name" value="PEX5/PEX5L"/>
</dbReference>
<dbReference type="OrthoDB" id="10006023at2759"/>
<gene>
    <name evidence="9" type="ORF">NADFUDRAFT_45662</name>
</gene>
<dbReference type="Gene3D" id="1.25.40.10">
    <property type="entry name" value="Tetratricopeptide repeat domain"/>
    <property type="match status" value="1"/>
</dbReference>
<evidence type="ECO:0000313" key="10">
    <source>
        <dbReference type="Proteomes" id="UP000095009"/>
    </source>
</evidence>
<dbReference type="SUPFAM" id="SSF48452">
    <property type="entry name" value="TPR-like"/>
    <property type="match status" value="1"/>
</dbReference>
<keyword evidence="6 8" id="KW-0802">TPR repeat</keyword>
<protein>
    <submittedName>
        <fullName evidence="9">TPR-like protein</fullName>
    </submittedName>
</protein>
<evidence type="ECO:0000256" key="3">
    <source>
        <dbReference type="ARBA" id="ARBA00005348"/>
    </source>
</evidence>
<evidence type="ECO:0000256" key="2">
    <source>
        <dbReference type="ARBA" id="ARBA00004496"/>
    </source>
</evidence>
<dbReference type="GO" id="GO:0005829">
    <property type="term" value="C:cytosol"/>
    <property type="evidence" value="ECO:0007669"/>
    <property type="project" value="TreeGrafter"/>
</dbReference>
<evidence type="ECO:0000256" key="8">
    <source>
        <dbReference type="PROSITE-ProRule" id="PRU00339"/>
    </source>
</evidence>
<evidence type="ECO:0000256" key="5">
    <source>
        <dbReference type="ARBA" id="ARBA00022737"/>
    </source>
</evidence>
<sequence length="608" mass="67731">MSFMNGGGGECSTGANPLAQFTKHSAIDRSLQHERFQGGSPSSMMSMRSTPTEMSQHDREAMDSFLNGGQPQQANLGAFVFENMHQELSHINSHERETYMEQHTPSHSTEWVDDFHGGSGGEVANWDQEFNRKVSTPPLSTMNRNSPGSNMIMSRPGGFGGSRFMPSVRPTYAGGMMNNSGPHMAMHTGPLMSSSTATHANVTEDHWQNQFSQFEGVDIVSDKGKGKVSEVETATQDQDQGLKLQDEEEIQDLSDPTLDLEDDYKDHFDQVWSNMKGQLLDNIDGWKDHDEVPTWENTIAKPVVGDYEFDDTENIYMDKPDAFTIGCQLMDSGAKLSEAVLAFEAAVQQNPEHVEAWSRLGAAQSQNEKEELAMRALEKCLTLDPGNLAALLNLSVSYTNEGYENAAYSQLEKWISTKYPHIVEQAEQENKARMDIHERVTDLFIQAALLSPEVANMDADVQIGLGVLFYGSSDYDKAIDCFNAALSVRPDDPLLWNRLGATLANSQRSEEAISAYYKALDLRPSFVRARYNLGVSCVNIGCYQEAVQHLLGALSMYRVDGLQDDNDFQNGNLYVTLKRVFMAMDRPDLVEKVNSGADVEAYRNEFDF</sequence>
<dbReference type="InterPro" id="IPR011990">
    <property type="entry name" value="TPR-like_helical_dom_sf"/>
</dbReference>
<comment type="subcellular location">
    <subcellularLocation>
        <location evidence="2">Cytoplasm</location>
    </subcellularLocation>
    <subcellularLocation>
        <location evidence="1">Peroxisome</location>
    </subcellularLocation>
</comment>
<proteinExistence type="inferred from homology"/>
<dbReference type="SMART" id="SM00028">
    <property type="entry name" value="TPR"/>
    <property type="match status" value="4"/>
</dbReference>
<dbReference type="InterPro" id="IPR019734">
    <property type="entry name" value="TPR_rpt"/>
</dbReference>
<dbReference type="GO" id="GO:0005052">
    <property type="term" value="F:peroxisome matrix targeting signal-1 binding"/>
    <property type="evidence" value="ECO:0007669"/>
    <property type="project" value="TreeGrafter"/>
</dbReference>
<feature type="repeat" description="TPR" evidence="8">
    <location>
        <begin position="354"/>
        <end position="387"/>
    </location>
</feature>
<evidence type="ECO:0000256" key="4">
    <source>
        <dbReference type="ARBA" id="ARBA00022490"/>
    </source>
</evidence>
<feature type="repeat" description="TPR" evidence="8">
    <location>
        <begin position="459"/>
        <end position="492"/>
    </location>
</feature>
<dbReference type="PROSITE" id="PS50293">
    <property type="entry name" value="TPR_REGION"/>
    <property type="match status" value="1"/>
</dbReference>
<dbReference type="GO" id="GO:0005778">
    <property type="term" value="C:peroxisomal membrane"/>
    <property type="evidence" value="ECO:0007669"/>
    <property type="project" value="TreeGrafter"/>
</dbReference>
<dbReference type="GO" id="GO:0016560">
    <property type="term" value="P:protein import into peroxisome matrix, docking"/>
    <property type="evidence" value="ECO:0007669"/>
    <property type="project" value="TreeGrafter"/>
</dbReference>
<comment type="similarity">
    <text evidence="3">Belongs to the peroxisomal targeting signal receptor family.</text>
</comment>
<reference evidence="9 10" key="1">
    <citation type="journal article" date="2016" name="Proc. Natl. Acad. Sci. U.S.A.">
        <title>Comparative genomics of biotechnologically important yeasts.</title>
        <authorList>
            <person name="Riley R."/>
            <person name="Haridas S."/>
            <person name="Wolfe K.H."/>
            <person name="Lopes M.R."/>
            <person name="Hittinger C.T."/>
            <person name="Goeker M."/>
            <person name="Salamov A.A."/>
            <person name="Wisecaver J.H."/>
            <person name="Long T.M."/>
            <person name="Calvey C.H."/>
            <person name="Aerts A.L."/>
            <person name="Barry K.W."/>
            <person name="Choi C."/>
            <person name="Clum A."/>
            <person name="Coughlan A.Y."/>
            <person name="Deshpande S."/>
            <person name="Douglass A.P."/>
            <person name="Hanson S.J."/>
            <person name="Klenk H.-P."/>
            <person name="LaButti K.M."/>
            <person name="Lapidus A."/>
            <person name="Lindquist E.A."/>
            <person name="Lipzen A.M."/>
            <person name="Meier-Kolthoff J.P."/>
            <person name="Ohm R.A."/>
            <person name="Otillar R.P."/>
            <person name="Pangilinan J.L."/>
            <person name="Peng Y."/>
            <person name="Rokas A."/>
            <person name="Rosa C.A."/>
            <person name="Scheuner C."/>
            <person name="Sibirny A.A."/>
            <person name="Slot J.C."/>
            <person name="Stielow J.B."/>
            <person name="Sun H."/>
            <person name="Kurtzman C.P."/>
            <person name="Blackwell M."/>
            <person name="Grigoriev I.V."/>
            <person name="Jeffries T.W."/>
        </authorList>
    </citation>
    <scope>NUCLEOTIDE SEQUENCE [LARGE SCALE GENOMIC DNA]</scope>
    <source>
        <strain evidence="9 10">DSM 6958</strain>
    </source>
</reference>
<accession>A0A1E3PRZ1</accession>
<keyword evidence="4" id="KW-0963">Cytoplasm</keyword>
<evidence type="ECO:0000256" key="6">
    <source>
        <dbReference type="ARBA" id="ARBA00022803"/>
    </source>
</evidence>
<dbReference type="Pfam" id="PF13432">
    <property type="entry name" value="TPR_16"/>
    <property type="match status" value="2"/>
</dbReference>
<dbReference type="STRING" id="857566.A0A1E3PRZ1"/>
<dbReference type="PROSITE" id="PS50005">
    <property type="entry name" value="TPR"/>
    <property type="match status" value="3"/>
</dbReference>
<organism evidence="9 10">
    <name type="scientific">Nadsonia fulvescens var. elongata DSM 6958</name>
    <dbReference type="NCBI Taxonomy" id="857566"/>
    <lineage>
        <taxon>Eukaryota</taxon>
        <taxon>Fungi</taxon>
        <taxon>Dikarya</taxon>
        <taxon>Ascomycota</taxon>
        <taxon>Saccharomycotina</taxon>
        <taxon>Dipodascomycetes</taxon>
        <taxon>Dipodascales</taxon>
        <taxon>Dipodascales incertae sedis</taxon>
        <taxon>Nadsonia</taxon>
    </lineage>
</organism>